<comment type="caution">
    <text evidence="2">The sequence shown here is derived from an EMBL/GenBank/DDBJ whole genome shotgun (WGS) entry which is preliminary data.</text>
</comment>
<evidence type="ECO:0000313" key="5">
    <source>
        <dbReference type="Proteomes" id="UP000809440"/>
    </source>
</evidence>
<accession>A0A9Q2NXR0</accession>
<dbReference type="Pfam" id="PF04577">
    <property type="entry name" value="Glyco_transf_61"/>
    <property type="match status" value="1"/>
</dbReference>
<dbReference type="Proteomes" id="UP000755667">
    <property type="component" value="Unassembled WGS sequence"/>
</dbReference>
<evidence type="ECO:0000259" key="1">
    <source>
        <dbReference type="Pfam" id="PF04577"/>
    </source>
</evidence>
<sequence>MNTNVRTFEVCLSTSSRVDPRALPFDEMACHQNAFVVPFRRGHRDGQNFHAGVFDACGEVLRDTEMRTLTRGTKATRSVRDAAVADAQSLPGTWLFCGLMSHQFGHVITRGLGRIWATERLPKSVNLLFASLLYSDKEHTFLRHLLRTLGIENDYAIVQAPTHVETLYTAPDLFSEAHEGLASPAYAEWIRSKLPKQARSRFGRKIYITRDRMTGTVGRHLCEDVLEDNLSNAGFDIVAPEKLGLEEQLEMYREADTVIAADGSALHVLPFTFRPDATCIILKRRSEIPPLITNHVRSFTQAKIVEIDVIKDVAWPLQRADNISLVTLDFEKLRENLIAQGVVGAKDPWRCPSPSEILASRNLGRPQSVGFVTDAERPQFLRQLRRKRQERKSMKDISEETTVPVLEGQAYIDVLGQLHEKLKPNWYLEVGTFTGKSLSLAKGNTIAVDPEFKLRHPAVNTVGKQMFFFQQPSDDFFADGFLKRNKISVDLAFLDGLHLFEFLLRDFIETEKVMSKKGVIALHDCCPTTEYMATREFHRGDWTGDVWKTLQILQLYRPDLKIDVTTAFPTGLVLIRNLNPRSTVLSKKYDALVKEFMDKELTDFDGGIAGFLKTLNLKDPSDVLKKM</sequence>
<dbReference type="InterPro" id="IPR029063">
    <property type="entry name" value="SAM-dependent_MTases_sf"/>
</dbReference>
<organism evidence="2 4">
    <name type="scientific">Marivita cryptomonadis</name>
    <dbReference type="NCBI Taxonomy" id="505252"/>
    <lineage>
        <taxon>Bacteria</taxon>
        <taxon>Pseudomonadati</taxon>
        <taxon>Pseudomonadota</taxon>
        <taxon>Alphaproteobacteria</taxon>
        <taxon>Rhodobacterales</taxon>
        <taxon>Roseobacteraceae</taxon>
        <taxon>Marivita</taxon>
    </lineage>
</organism>
<dbReference type="RefSeq" id="WP_085628048.1">
    <property type="nucleotide sequence ID" value="NZ_JAFBWU010000012.1"/>
</dbReference>
<evidence type="ECO:0000313" key="3">
    <source>
        <dbReference type="EMBL" id="MBM2418762.1"/>
    </source>
</evidence>
<dbReference type="Proteomes" id="UP000809440">
    <property type="component" value="Unassembled WGS sequence"/>
</dbReference>
<dbReference type="OrthoDB" id="799111at2"/>
<dbReference type="InterPro" id="IPR049625">
    <property type="entry name" value="Glyco_transf_61_cat"/>
</dbReference>
<name>A0A9Q2NXR0_9RHOB</name>
<dbReference type="EMBL" id="JAFBXE010000012">
    <property type="protein sequence ID" value="MBM2414092.1"/>
    <property type="molecule type" value="Genomic_DNA"/>
</dbReference>
<keyword evidence="5" id="KW-1185">Reference proteome</keyword>
<dbReference type="GeneID" id="62639775"/>
<feature type="domain" description="Glycosyltransferase 61 catalytic" evidence="1">
    <location>
        <begin position="104"/>
        <end position="276"/>
    </location>
</feature>
<reference evidence="2 5" key="1">
    <citation type="submission" date="2021-01" db="EMBL/GenBank/DDBJ databases">
        <title>Diatom-associated Roseobacters Show Island Model of Population Structure.</title>
        <authorList>
            <person name="Qu L."/>
            <person name="Feng X."/>
            <person name="Chen Y."/>
            <person name="Li L."/>
            <person name="Wang X."/>
            <person name="Hu Z."/>
            <person name="Wang H."/>
            <person name="Luo H."/>
        </authorList>
    </citation>
    <scope>NUCLEOTIDE SEQUENCE</scope>
    <source>
        <strain evidence="3 5">CC28-63</strain>
        <strain evidence="2">CC28-69</strain>
    </source>
</reference>
<dbReference type="AlphaFoldDB" id="A0A9Q2NXR0"/>
<evidence type="ECO:0000313" key="2">
    <source>
        <dbReference type="EMBL" id="MBM2414092.1"/>
    </source>
</evidence>
<dbReference type="Gene3D" id="3.40.50.150">
    <property type="entry name" value="Vaccinia Virus protein VP39"/>
    <property type="match status" value="1"/>
</dbReference>
<dbReference type="SUPFAM" id="SSF53335">
    <property type="entry name" value="S-adenosyl-L-methionine-dependent methyltransferases"/>
    <property type="match status" value="1"/>
</dbReference>
<protein>
    <submittedName>
        <fullName evidence="2">DUF563 domain-containing protein</fullName>
    </submittedName>
</protein>
<gene>
    <name evidence="2" type="ORF">JQX41_17365</name>
    <name evidence="3" type="ORF">JQX48_17380</name>
</gene>
<proteinExistence type="predicted"/>
<dbReference type="EMBL" id="JAFBXF010000012">
    <property type="protein sequence ID" value="MBM2418762.1"/>
    <property type="molecule type" value="Genomic_DNA"/>
</dbReference>
<dbReference type="Pfam" id="PF13578">
    <property type="entry name" value="Methyltransf_24"/>
    <property type="match status" value="1"/>
</dbReference>
<dbReference type="GO" id="GO:0016757">
    <property type="term" value="F:glycosyltransferase activity"/>
    <property type="evidence" value="ECO:0007669"/>
    <property type="project" value="InterPro"/>
</dbReference>
<evidence type="ECO:0000313" key="4">
    <source>
        <dbReference type="Proteomes" id="UP000755667"/>
    </source>
</evidence>